<dbReference type="GO" id="GO:0005975">
    <property type="term" value="P:carbohydrate metabolic process"/>
    <property type="evidence" value="ECO:0007669"/>
    <property type="project" value="InterPro"/>
</dbReference>
<dbReference type="EMBL" id="APRW01000009">
    <property type="protein sequence ID" value="ENX22952.1"/>
    <property type="molecule type" value="Genomic_DNA"/>
</dbReference>
<protein>
    <recommendedName>
        <fullName evidence="1">NodB homology domain-containing protein</fullName>
    </recommendedName>
</protein>
<dbReference type="PROSITE" id="PS51677">
    <property type="entry name" value="NODB"/>
    <property type="match status" value="1"/>
</dbReference>
<dbReference type="GO" id="GO:0016810">
    <property type="term" value="F:hydrolase activity, acting on carbon-nitrogen (but not peptide) bonds"/>
    <property type="evidence" value="ECO:0007669"/>
    <property type="project" value="InterPro"/>
</dbReference>
<dbReference type="InterPro" id="IPR017625">
    <property type="entry name" value="PuuE"/>
</dbReference>
<name>N9Q7P3_9GAMM</name>
<dbReference type="CDD" id="cd10977">
    <property type="entry name" value="CE4_PuuE_SpCDA1"/>
    <property type="match status" value="1"/>
</dbReference>
<dbReference type="PANTHER" id="PTHR43123">
    <property type="entry name" value="POLYSACCHARIDE DEACETYLASE-RELATED"/>
    <property type="match status" value="1"/>
</dbReference>
<comment type="caution">
    <text evidence="2">The sequence shown here is derived from an EMBL/GenBank/DDBJ whole genome shotgun (WGS) entry which is preliminary data.</text>
</comment>
<reference evidence="2 3" key="1">
    <citation type="submission" date="2013-02" db="EMBL/GenBank/DDBJ databases">
        <title>The Genome Sequence of Acinetobacter sp. NIPH 2168.</title>
        <authorList>
            <consortium name="The Broad Institute Genome Sequencing Platform"/>
            <consortium name="The Broad Institute Genome Sequencing Center for Infectious Disease"/>
            <person name="Cerqueira G."/>
            <person name="Feldgarden M."/>
            <person name="Courvalin P."/>
            <person name="Perichon B."/>
            <person name="Grillot-Courvalin C."/>
            <person name="Clermont D."/>
            <person name="Rocha E."/>
            <person name="Yoon E.-J."/>
            <person name="Nemec A."/>
            <person name="Walker B."/>
            <person name="Young S.K."/>
            <person name="Zeng Q."/>
            <person name="Gargeya S."/>
            <person name="Fitzgerald M."/>
            <person name="Haas B."/>
            <person name="Abouelleil A."/>
            <person name="Alvarado L."/>
            <person name="Arachchi H.M."/>
            <person name="Berlin A.M."/>
            <person name="Chapman S.B."/>
            <person name="Dewar J."/>
            <person name="Goldberg J."/>
            <person name="Griggs A."/>
            <person name="Gujja S."/>
            <person name="Hansen M."/>
            <person name="Howarth C."/>
            <person name="Imamovic A."/>
            <person name="Larimer J."/>
            <person name="McCowan C."/>
            <person name="Murphy C."/>
            <person name="Neiman D."/>
            <person name="Pearson M."/>
            <person name="Priest M."/>
            <person name="Roberts A."/>
            <person name="Saif S."/>
            <person name="Shea T."/>
            <person name="Sisk P."/>
            <person name="Sykes S."/>
            <person name="Wortman J."/>
            <person name="Nusbaum C."/>
            <person name="Birren B."/>
        </authorList>
    </citation>
    <scope>NUCLEOTIDE SEQUENCE [LARGE SCALE GENOMIC DNA]</scope>
    <source>
        <strain evidence="2 3">NIPH 2168</strain>
    </source>
</reference>
<dbReference type="AlphaFoldDB" id="N9Q7P3"/>
<dbReference type="SUPFAM" id="SSF88713">
    <property type="entry name" value="Glycoside hydrolase/deacetylase"/>
    <property type="match status" value="1"/>
</dbReference>
<organism evidence="2 3">
    <name type="scientific">Acinetobacter vivianii</name>
    <dbReference type="NCBI Taxonomy" id="1776742"/>
    <lineage>
        <taxon>Bacteria</taxon>
        <taxon>Pseudomonadati</taxon>
        <taxon>Pseudomonadota</taxon>
        <taxon>Gammaproteobacteria</taxon>
        <taxon>Moraxellales</taxon>
        <taxon>Moraxellaceae</taxon>
        <taxon>Acinetobacter</taxon>
    </lineage>
</organism>
<feature type="domain" description="NodB homology" evidence="1">
    <location>
        <begin position="73"/>
        <end position="299"/>
    </location>
</feature>
<gene>
    <name evidence="2" type="ORF">F892_02195</name>
</gene>
<evidence type="ECO:0000259" key="1">
    <source>
        <dbReference type="PROSITE" id="PS51677"/>
    </source>
</evidence>
<dbReference type="PANTHER" id="PTHR43123:SF1">
    <property type="entry name" value="POLYSACCHARIDE DEACETYLASE-RELATED"/>
    <property type="match status" value="1"/>
</dbReference>
<dbReference type="InterPro" id="IPR002509">
    <property type="entry name" value="NODB_dom"/>
</dbReference>
<dbReference type="RefSeq" id="WP_005258181.1">
    <property type="nucleotide sequence ID" value="NZ_BMDR01000010.1"/>
</dbReference>
<dbReference type="NCBIfam" id="TIGR03212">
    <property type="entry name" value="uraD_N-term-dom"/>
    <property type="match status" value="1"/>
</dbReference>
<keyword evidence="3" id="KW-1185">Reference proteome</keyword>
<accession>N9Q7P3</accession>
<sequence>MVQSNTDIDFTANYPRDMIGYADRPPHAQWPNQAKIAVQFVLNYEEGGEKHILHGDEGSEQFLSEISGAESYPARHLSMDSIYEYGSRVGFWRIQQEFAKRQLPMTIFAVAMALQRNPLVVEAIKQNNYDVVSHGLRWIHYQNIDLETEKQHMAEAMQIFKDLFGEMPTGWYTGRDSPNTRQLLAEYDHVQYDSDYYGDDLPFWTTLSNETGTTRPHLIIPYTLDTNDMKFASPTGFNRSEDFFEYLKDAFDVLYAEGATSPKMLSIGMHCRILGRPARFKALQRFLDYVQNHDRVWICTRQQIAEHWYTHHPYQGSLNKTLMNHVTNIK</sequence>
<dbReference type="PATRIC" id="fig|1217706.3.peg.2136"/>
<dbReference type="OrthoDB" id="9787041at2"/>
<dbReference type="Pfam" id="PF01522">
    <property type="entry name" value="Polysacc_deac_1"/>
    <property type="match status" value="1"/>
</dbReference>
<proteinExistence type="predicted"/>
<dbReference type="HOGENOM" id="CLU_029940_0_0_6"/>
<evidence type="ECO:0000313" key="2">
    <source>
        <dbReference type="EMBL" id="ENX22952.1"/>
    </source>
</evidence>
<dbReference type="Gene3D" id="3.20.20.370">
    <property type="entry name" value="Glycoside hydrolase/deacetylase"/>
    <property type="match status" value="1"/>
</dbReference>
<dbReference type="InterPro" id="IPR011330">
    <property type="entry name" value="Glyco_hydro/deAcase_b/a-brl"/>
</dbReference>
<dbReference type="Proteomes" id="UP000013173">
    <property type="component" value="Unassembled WGS sequence"/>
</dbReference>
<evidence type="ECO:0000313" key="3">
    <source>
        <dbReference type="Proteomes" id="UP000013173"/>
    </source>
</evidence>
<dbReference type="GeneID" id="303685082"/>